<protein>
    <submittedName>
        <fullName evidence="1">Uncharacterized protein</fullName>
    </submittedName>
</protein>
<gene>
    <name evidence="1" type="ORF">C5Y96_09795</name>
</gene>
<organism evidence="1 2">
    <name type="scientific">Blastopirellula marina</name>
    <dbReference type="NCBI Taxonomy" id="124"/>
    <lineage>
        <taxon>Bacteria</taxon>
        <taxon>Pseudomonadati</taxon>
        <taxon>Planctomycetota</taxon>
        <taxon>Planctomycetia</taxon>
        <taxon>Pirellulales</taxon>
        <taxon>Pirellulaceae</taxon>
        <taxon>Blastopirellula</taxon>
    </lineage>
</organism>
<comment type="caution">
    <text evidence="1">The sequence shown here is derived from an EMBL/GenBank/DDBJ whole genome shotgun (WGS) entry which is preliminary data.</text>
</comment>
<dbReference type="EMBL" id="PUIA01000030">
    <property type="protein sequence ID" value="PQO35316.1"/>
    <property type="molecule type" value="Genomic_DNA"/>
</dbReference>
<sequence>DRAIGDDHQHLTTAGADDAVPIAHGNLRSLAVMAGSVLFRLFVGMGHFSCGLSGNGVRTPKQTWAWHPGDLFPGPGFEGESQGFP</sequence>
<proteinExistence type="predicted"/>
<reference evidence="1 2" key="1">
    <citation type="submission" date="2018-02" db="EMBL/GenBank/DDBJ databases">
        <title>Comparative genomes isolates from brazilian mangrove.</title>
        <authorList>
            <person name="Araujo J.E."/>
            <person name="Taketani R.G."/>
            <person name="Silva M.C.P."/>
            <person name="Loureco M.V."/>
            <person name="Andreote F.D."/>
        </authorList>
    </citation>
    <scope>NUCLEOTIDE SEQUENCE [LARGE SCALE GENOMIC DNA]</scope>
    <source>
        <strain evidence="1 2">HEX-2 MGV</strain>
    </source>
</reference>
<name>A0A2S8FT15_9BACT</name>
<dbReference type="Proteomes" id="UP000240009">
    <property type="component" value="Unassembled WGS sequence"/>
</dbReference>
<evidence type="ECO:0000313" key="1">
    <source>
        <dbReference type="EMBL" id="PQO35316.1"/>
    </source>
</evidence>
<feature type="non-terminal residue" evidence="1">
    <location>
        <position position="1"/>
    </location>
</feature>
<evidence type="ECO:0000313" key="2">
    <source>
        <dbReference type="Proteomes" id="UP000240009"/>
    </source>
</evidence>
<accession>A0A2S8FT15</accession>
<dbReference type="AlphaFoldDB" id="A0A2S8FT15"/>